<evidence type="ECO:0000256" key="1">
    <source>
        <dbReference type="PROSITE-ProRule" id="PRU00042"/>
    </source>
</evidence>
<keyword evidence="1" id="KW-0862">Zinc</keyword>
<evidence type="ECO:0000259" key="2">
    <source>
        <dbReference type="PROSITE" id="PS50157"/>
    </source>
</evidence>
<dbReference type="Proteomes" id="UP001211065">
    <property type="component" value="Unassembled WGS sequence"/>
</dbReference>
<dbReference type="GO" id="GO:0008270">
    <property type="term" value="F:zinc ion binding"/>
    <property type="evidence" value="ECO:0007669"/>
    <property type="project" value="UniProtKB-KW"/>
</dbReference>
<dbReference type="PROSITE" id="PS50157">
    <property type="entry name" value="ZINC_FINGER_C2H2_2"/>
    <property type="match status" value="1"/>
</dbReference>
<keyword evidence="1" id="KW-0863">Zinc-finger</keyword>
<dbReference type="InterPro" id="IPR013087">
    <property type="entry name" value="Znf_C2H2_type"/>
</dbReference>
<gene>
    <name evidence="3" type="ORF">HK099_000425</name>
</gene>
<dbReference type="AlphaFoldDB" id="A0AAD5U7Q9"/>
<dbReference type="EMBL" id="JADGJW010000011">
    <property type="protein sequence ID" value="KAJ3227752.1"/>
    <property type="molecule type" value="Genomic_DNA"/>
</dbReference>
<evidence type="ECO:0000313" key="3">
    <source>
        <dbReference type="EMBL" id="KAJ3227752.1"/>
    </source>
</evidence>
<protein>
    <recommendedName>
        <fullName evidence="2">C2H2-type domain-containing protein</fullName>
    </recommendedName>
</protein>
<comment type="caution">
    <text evidence="3">The sequence shown here is derived from an EMBL/GenBank/DDBJ whole genome shotgun (WGS) entry which is preliminary data.</text>
</comment>
<keyword evidence="4" id="KW-1185">Reference proteome</keyword>
<reference evidence="3" key="1">
    <citation type="submission" date="2020-05" db="EMBL/GenBank/DDBJ databases">
        <title>Phylogenomic resolution of chytrid fungi.</title>
        <authorList>
            <person name="Stajich J.E."/>
            <person name="Amses K."/>
            <person name="Simmons R."/>
            <person name="Seto K."/>
            <person name="Myers J."/>
            <person name="Bonds A."/>
            <person name="Quandt C.A."/>
            <person name="Barry K."/>
            <person name="Liu P."/>
            <person name="Grigoriev I."/>
            <person name="Longcore J.E."/>
            <person name="James T.Y."/>
        </authorList>
    </citation>
    <scope>NUCLEOTIDE SEQUENCE</scope>
    <source>
        <strain evidence="3">JEL0476</strain>
    </source>
</reference>
<evidence type="ECO:0000313" key="4">
    <source>
        <dbReference type="Proteomes" id="UP001211065"/>
    </source>
</evidence>
<feature type="domain" description="C2H2-type" evidence="2">
    <location>
        <begin position="75"/>
        <end position="103"/>
    </location>
</feature>
<accession>A0AAD5U7Q9</accession>
<sequence>MQKNICRCLWESCYASFETENDAFEHTIKSHAILGKQVCCWIANPSLGRCNLTIKHKGHFKDHLVTHFSLLLRPFVCVHCSKLLRNRQQLSRHTRIFCEAVKPHVIKSESKKCEQIVSHDKLTNATPILIRKDLPFSLPQEVPYRVTADLRFNVTKEVPLNVVNEVNCKISQEKTFQISQDPSFRLMSCDDSSNTSSDVVTSDISLSRTSNISMSNEPEDDFDVSDFQPLTDNSTVHEVDNRMEATFYLEDQECFIEESHNCYQNTCYHSTDVKKNLNFPKTEMSDDVVYQSSSNVNQTPVNVVEGVYQTINVNENLFQKTINVDEVANNNNSNENQMVVMKGKEVETHSEPTTSVLPVTISPNDIFYQVNSLERLCKTFLRNSGNAILRFTTVPCPQGWNVGIICNSFANEFNIEIPEEYKEVVAKTHKFTATANEPTYIDVKYVVDLANRIGRLNLTEVAVNKYIENQHHCKIKSKYGFLIERLVNTLSFQLDAKLKILSKEGLLMEQNIKKNFLPVIKKISSVRRLLLIITKVIRLTIMKYISNVDQIDILEPTPSNQFFRNCYDCTGSALIIHYNIKLTMNPLMLKLRKSSFKNLADIFKLEINNLVKDLIYGKYREDCLKLCCFGLLCQNNIEIKNATRFNLNYFEDDTRFYFLLRLGNDLSFIFKEPNFANCVNELNLRNVET</sequence>
<name>A0AAD5U7Q9_9FUNG</name>
<keyword evidence="1" id="KW-0479">Metal-binding</keyword>
<organism evidence="3 4">
    <name type="scientific">Clydaea vesicula</name>
    <dbReference type="NCBI Taxonomy" id="447962"/>
    <lineage>
        <taxon>Eukaryota</taxon>
        <taxon>Fungi</taxon>
        <taxon>Fungi incertae sedis</taxon>
        <taxon>Chytridiomycota</taxon>
        <taxon>Chytridiomycota incertae sedis</taxon>
        <taxon>Chytridiomycetes</taxon>
        <taxon>Lobulomycetales</taxon>
        <taxon>Lobulomycetaceae</taxon>
        <taxon>Clydaea</taxon>
    </lineage>
</organism>
<proteinExistence type="predicted"/>